<evidence type="ECO:0000256" key="1">
    <source>
        <dbReference type="SAM" id="Phobius"/>
    </source>
</evidence>
<organism evidence="2 3">
    <name type="scientific">Chryseobacterium taklimakanense</name>
    <dbReference type="NCBI Taxonomy" id="536441"/>
    <lineage>
        <taxon>Bacteria</taxon>
        <taxon>Pseudomonadati</taxon>
        <taxon>Bacteroidota</taxon>
        <taxon>Flavobacteriia</taxon>
        <taxon>Flavobacteriales</taxon>
        <taxon>Weeksellaceae</taxon>
        <taxon>Chryseobacterium group</taxon>
        <taxon>Chryseobacterium</taxon>
    </lineage>
</organism>
<evidence type="ECO:0000313" key="3">
    <source>
        <dbReference type="Proteomes" id="UP000215196"/>
    </source>
</evidence>
<feature type="transmembrane region" description="Helical" evidence="1">
    <location>
        <begin position="129"/>
        <end position="146"/>
    </location>
</feature>
<keyword evidence="3" id="KW-1185">Reference proteome</keyword>
<dbReference type="EMBL" id="LT906465">
    <property type="protein sequence ID" value="SNV46758.1"/>
    <property type="molecule type" value="Genomic_DNA"/>
</dbReference>
<keyword evidence="1" id="KW-0472">Membrane</keyword>
<feature type="transmembrane region" description="Helical" evidence="1">
    <location>
        <begin position="32"/>
        <end position="53"/>
    </location>
</feature>
<dbReference type="AlphaFoldDB" id="A0A239XLI9"/>
<feature type="transmembrane region" description="Helical" evidence="1">
    <location>
        <begin position="152"/>
        <end position="171"/>
    </location>
</feature>
<dbReference type="Proteomes" id="UP000215196">
    <property type="component" value="Chromosome 1"/>
</dbReference>
<feature type="transmembrane region" description="Helical" evidence="1">
    <location>
        <begin position="86"/>
        <end position="108"/>
    </location>
</feature>
<reference evidence="2 3" key="1">
    <citation type="submission" date="2017-06" db="EMBL/GenBank/DDBJ databases">
        <authorList>
            <consortium name="Pathogen Informatics"/>
        </authorList>
    </citation>
    <scope>NUCLEOTIDE SEQUENCE [LARGE SCALE GENOMIC DNA]</scope>
    <source>
        <strain evidence="2 3">NCTC13490</strain>
    </source>
</reference>
<evidence type="ECO:0000313" key="2">
    <source>
        <dbReference type="EMBL" id="SNV46758.1"/>
    </source>
</evidence>
<dbReference type="KEGG" id="ctak:4412677_01629"/>
<proteinExistence type="predicted"/>
<keyword evidence="1" id="KW-1133">Transmembrane helix</keyword>
<feature type="transmembrane region" description="Helical" evidence="1">
    <location>
        <begin position="191"/>
        <end position="210"/>
    </location>
</feature>
<keyword evidence="1" id="KW-0812">Transmembrane</keyword>
<sequence>MENFTAFEKTGTVPERNTGSIISHAFEMYKGLIGYAILTMILYVVASSLIQAFSGIDQQAVLDHVKSSEGTVDYTEIWKIEGMKEYYGLSALLSFLLGPLLVGLVYMAHKVNNNLKLNFSDLFIGYRQNFLNILIYSFISSIIIGISFMLCFLPALFIGPMLLIGYPVLLFENANAIEALKKTFSVAKENYGTFLGAGLLGMLISMSGLLLCFIGVFITAPFIYAVMYSAYVAYVGRPRQIIHNS</sequence>
<accession>A0A239XLI9</accession>
<protein>
    <submittedName>
        <fullName evidence="2">Predicted integral membrane protein</fullName>
    </submittedName>
</protein>
<dbReference type="RefSeq" id="WP_095074384.1">
    <property type="nucleotide sequence ID" value="NZ_LT906465.1"/>
</dbReference>
<gene>
    <name evidence="2" type="ORF">SAMEA4412677_01629</name>
</gene>
<feature type="transmembrane region" description="Helical" evidence="1">
    <location>
        <begin position="216"/>
        <end position="236"/>
    </location>
</feature>
<name>A0A239XLI9_9FLAO</name>